<keyword evidence="4" id="KW-0067">ATP-binding</keyword>
<dbReference type="RefSeq" id="WP_241936856.1">
    <property type="nucleotide sequence ID" value="NZ_JALBGC010000004.1"/>
</dbReference>
<dbReference type="Pfam" id="PF03738">
    <property type="entry name" value="GSP_synth"/>
    <property type="match status" value="1"/>
</dbReference>
<feature type="domain" description="Glutathionylspermidine synthase pre-ATP-grasp-like" evidence="6">
    <location>
        <begin position="15"/>
        <end position="389"/>
    </location>
</feature>
<dbReference type="SUPFAM" id="SSF56059">
    <property type="entry name" value="Glutathione synthetase ATP-binding domain-like"/>
    <property type="match status" value="1"/>
</dbReference>
<evidence type="ECO:0000313" key="7">
    <source>
        <dbReference type="EMBL" id="MCI1188588.1"/>
    </source>
</evidence>
<keyword evidence="3" id="KW-0547">Nucleotide-binding</keyword>
<dbReference type="GO" id="GO:0016874">
    <property type="term" value="F:ligase activity"/>
    <property type="evidence" value="ECO:0007669"/>
    <property type="project" value="UniProtKB-KW"/>
</dbReference>
<evidence type="ECO:0000256" key="5">
    <source>
        <dbReference type="ARBA" id="ARBA00022842"/>
    </source>
</evidence>
<evidence type="ECO:0000313" key="8">
    <source>
        <dbReference type="Proteomes" id="UP001139193"/>
    </source>
</evidence>
<evidence type="ECO:0000256" key="2">
    <source>
        <dbReference type="ARBA" id="ARBA00022723"/>
    </source>
</evidence>
<dbReference type="GO" id="GO:0005524">
    <property type="term" value="F:ATP binding"/>
    <property type="evidence" value="ECO:0007669"/>
    <property type="project" value="UniProtKB-KW"/>
</dbReference>
<evidence type="ECO:0000256" key="1">
    <source>
        <dbReference type="ARBA" id="ARBA00022598"/>
    </source>
</evidence>
<keyword evidence="2" id="KW-0479">Metal-binding</keyword>
<evidence type="ECO:0000256" key="4">
    <source>
        <dbReference type="ARBA" id="ARBA00022840"/>
    </source>
</evidence>
<organism evidence="7 8">
    <name type="scientific">Hymenobacter cyanobacteriorum</name>
    <dbReference type="NCBI Taxonomy" id="2926463"/>
    <lineage>
        <taxon>Bacteria</taxon>
        <taxon>Pseudomonadati</taxon>
        <taxon>Bacteroidota</taxon>
        <taxon>Cytophagia</taxon>
        <taxon>Cytophagales</taxon>
        <taxon>Hymenobacteraceae</taxon>
        <taxon>Hymenobacter</taxon>
    </lineage>
</organism>
<evidence type="ECO:0000259" key="6">
    <source>
        <dbReference type="Pfam" id="PF03738"/>
    </source>
</evidence>
<dbReference type="InterPro" id="IPR016185">
    <property type="entry name" value="PreATP-grasp_dom_sf"/>
</dbReference>
<dbReference type="InterPro" id="IPR005494">
    <property type="entry name" value="GSPS_pre-ATP-grasp-like_dom"/>
</dbReference>
<sequence>MINLLPLTGDVAPAVRGMGWEWAIEDACQHYVAREAVQLPEADAETLLQAADTLYDMLVQAIPDALPDDFLRQLAIPPNLWEAVRHSWHDERHWHLYGRFDLALTPEGPKLLEFNADTATSLPETMVVQWASLVAAGQAEDDRQANGLFECLEDQFRHWRGLNNDLQATLLLVHLPDSAEDEANCAVLAEAARTAGFADTYVCPVDAMRVSVDGEDRGVWAETVPGQWQRFDFLFKLVPWEILAEEEPALTADLADLLLTRNVVIANPAYALLFQSKALLAHLWATFPHHPLLLEASLQPLAGHGVRKPVFGREGQNVAEINTDGSPGTEIPGKFGQQPQLYQQWAELPADAQGRRYQAGVFWAGEACAIGFRRDAGLITNLSEFVPHLLIPPINPIDSLL</sequence>
<name>A0A9X2AHA3_9BACT</name>
<dbReference type="Proteomes" id="UP001139193">
    <property type="component" value="Unassembled WGS sequence"/>
</dbReference>
<dbReference type="AlphaFoldDB" id="A0A9X2AHA3"/>
<dbReference type="EMBL" id="JALBGC010000004">
    <property type="protein sequence ID" value="MCI1188588.1"/>
    <property type="molecule type" value="Genomic_DNA"/>
</dbReference>
<protein>
    <submittedName>
        <fullName evidence="7">Glutathionylspermidine synthase family protein</fullName>
    </submittedName>
</protein>
<reference evidence="7" key="1">
    <citation type="submission" date="2022-03" db="EMBL/GenBank/DDBJ databases">
        <title>Bacterial whole genome sequence for Hymenobacter sp. DH14.</title>
        <authorList>
            <person name="Le V."/>
        </authorList>
    </citation>
    <scope>NUCLEOTIDE SEQUENCE</scope>
    <source>
        <strain evidence="7">DH14</strain>
    </source>
</reference>
<keyword evidence="1" id="KW-0436">Ligase</keyword>
<accession>A0A9X2AHA3</accession>
<keyword evidence="8" id="KW-1185">Reference proteome</keyword>
<gene>
    <name evidence="7" type="ORF">MON38_14255</name>
</gene>
<keyword evidence="5" id="KW-0460">Magnesium</keyword>
<evidence type="ECO:0000256" key="3">
    <source>
        <dbReference type="ARBA" id="ARBA00022741"/>
    </source>
</evidence>
<dbReference type="SUPFAM" id="SSF52440">
    <property type="entry name" value="PreATP-grasp domain"/>
    <property type="match status" value="1"/>
</dbReference>
<dbReference type="Gene3D" id="3.30.1490.330">
    <property type="match status" value="1"/>
</dbReference>
<proteinExistence type="predicted"/>
<comment type="caution">
    <text evidence="7">The sequence shown here is derived from an EMBL/GenBank/DDBJ whole genome shotgun (WGS) entry which is preliminary data.</text>
</comment>
<dbReference type="GO" id="GO:0046872">
    <property type="term" value="F:metal ion binding"/>
    <property type="evidence" value="ECO:0007669"/>
    <property type="project" value="UniProtKB-KW"/>
</dbReference>